<sequence>MTDTPVTLITGGGSGIGAATARQLLEKGQRVAIVGRGQERLDRFAKEVGEPDGLLTLQGDAGDWDFVQSAVSATLERFGRLDAAVANAGYATHDGISDGDPAGWKDMVLSNVLGPALLIRAALSALKETKGRIVFVGSVAGHAFGADNIYGITKWAITGLAENTRRHVTTEGVGVTLVSPGRTDTPFWEDWVEHFGGEKSELGLLLTPDQVADSIVYALSQPYGVDVNTIIIRPLGQPA</sequence>
<organism evidence="3 4">
    <name type="scientific">Amycolatopsis saalfeldensis</name>
    <dbReference type="NCBI Taxonomy" id="394193"/>
    <lineage>
        <taxon>Bacteria</taxon>
        <taxon>Bacillati</taxon>
        <taxon>Actinomycetota</taxon>
        <taxon>Actinomycetes</taxon>
        <taxon>Pseudonocardiales</taxon>
        <taxon>Pseudonocardiaceae</taxon>
        <taxon>Amycolatopsis</taxon>
    </lineage>
</organism>
<evidence type="ECO:0000256" key="2">
    <source>
        <dbReference type="ARBA" id="ARBA00023002"/>
    </source>
</evidence>
<dbReference type="GO" id="GO:0016491">
    <property type="term" value="F:oxidoreductase activity"/>
    <property type="evidence" value="ECO:0007669"/>
    <property type="project" value="UniProtKB-KW"/>
</dbReference>
<keyword evidence="2" id="KW-0560">Oxidoreductase</keyword>
<dbReference type="PANTHER" id="PTHR43115:SF4">
    <property type="entry name" value="DEHYDROGENASE_REDUCTASE SDR FAMILY MEMBER 11"/>
    <property type="match status" value="1"/>
</dbReference>
<dbReference type="InterPro" id="IPR002347">
    <property type="entry name" value="SDR_fam"/>
</dbReference>
<dbReference type="EMBL" id="FOEF01000007">
    <property type="protein sequence ID" value="SEP37606.1"/>
    <property type="molecule type" value="Genomic_DNA"/>
</dbReference>
<name>A0A1H8XCF7_9PSEU</name>
<comment type="similarity">
    <text evidence="1">Belongs to the short-chain dehydrogenases/reductases (SDR) family.</text>
</comment>
<evidence type="ECO:0000256" key="1">
    <source>
        <dbReference type="ARBA" id="ARBA00006484"/>
    </source>
</evidence>
<dbReference type="Gene3D" id="3.40.50.720">
    <property type="entry name" value="NAD(P)-binding Rossmann-like Domain"/>
    <property type="match status" value="1"/>
</dbReference>
<dbReference type="PRINTS" id="PR00081">
    <property type="entry name" value="GDHRDH"/>
</dbReference>
<evidence type="ECO:0000313" key="3">
    <source>
        <dbReference type="EMBL" id="SEP37606.1"/>
    </source>
</evidence>
<gene>
    <name evidence="3" type="ORF">SAMN04489732_10734</name>
</gene>
<dbReference type="Pfam" id="PF00106">
    <property type="entry name" value="adh_short"/>
    <property type="match status" value="1"/>
</dbReference>
<reference evidence="3 4" key="1">
    <citation type="submission" date="2016-10" db="EMBL/GenBank/DDBJ databases">
        <authorList>
            <person name="de Groot N.N."/>
        </authorList>
    </citation>
    <scope>NUCLEOTIDE SEQUENCE [LARGE SCALE GENOMIC DNA]</scope>
    <source>
        <strain evidence="3 4">DSM 44993</strain>
    </source>
</reference>
<dbReference type="AlphaFoldDB" id="A0A1H8XCF7"/>
<accession>A0A1H8XCF7</accession>
<dbReference type="SUPFAM" id="SSF51735">
    <property type="entry name" value="NAD(P)-binding Rossmann-fold domains"/>
    <property type="match status" value="1"/>
</dbReference>
<dbReference type="InterPro" id="IPR036291">
    <property type="entry name" value="NAD(P)-bd_dom_sf"/>
</dbReference>
<dbReference type="Proteomes" id="UP000198582">
    <property type="component" value="Unassembled WGS sequence"/>
</dbReference>
<dbReference type="OrthoDB" id="9775296at2"/>
<dbReference type="CDD" id="cd05233">
    <property type="entry name" value="SDR_c"/>
    <property type="match status" value="1"/>
</dbReference>
<protein>
    <submittedName>
        <fullName evidence="3">NADP-dependent 3-hydroxy acid dehydrogenase YdfG</fullName>
    </submittedName>
</protein>
<dbReference type="RefSeq" id="WP_091618204.1">
    <property type="nucleotide sequence ID" value="NZ_FOEF01000007.1"/>
</dbReference>
<dbReference type="STRING" id="394193.SAMN04489732_10734"/>
<evidence type="ECO:0000313" key="4">
    <source>
        <dbReference type="Proteomes" id="UP000198582"/>
    </source>
</evidence>
<proteinExistence type="inferred from homology"/>
<keyword evidence="4" id="KW-1185">Reference proteome</keyword>
<dbReference type="PANTHER" id="PTHR43115">
    <property type="entry name" value="DEHYDROGENASE/REDUCTASE SDR FAMILY MEMBER 11"/>
    <property type="match status" value="1"/>
</dbReference>